<accession>A0A9P1DGA5</accession>
<reference evidence="2" key="1">
    <citation type="submission" date="2022-10" db="EMBL/GenBank/DDBJ databases">
        <authorList>
            <person name="Chen Y."/>
            <person name="Dougan E. K."/>
            <person name="Chan C."/>
            <person name="Rhodes N."/>
            <person name="Thang M."/>
        </authorList>
    </citation>
    <scope>NUCLEOTIDE SEQUENCE</scope>
</reference>
<keyword evidence="4" id="KW-1185">Reference proteome</keyword>
<keyword evidence="1" id="KW-1133">Transmembrane helix</keyword>
<keyword evidence="1" id="KW-0472">Membrane</keyword>
<reference evidence="3 4" key="2">
    <citation type="submission" date="2024-05" db="EMBL/GenBank/DDBJ databases">
        <authorList>
            <person name="Chen Y."/>
            <person name="Shah S."/>
            <person name="Dougan E. K."/>
            <person name="Thang M."/>
            <person name="Chan C."/>
        </authorList>
    </citation>
    <scope>NUCLEOTIDE SEQUENCE [LARGE SCALE GENOMIC DNA]</scope>
</reference>
<feature type="transmembrane region" description="Helical" evidence="1">
    <location>
        <begin position="87"/>
        <end position="105"/>
    </location>
</feature>
<evidence type="ECO:0000313" key="4">
    <source>
        <dbReference type="Proteomes" id="UP001152797"/>
    </source>
</evidence>
<keyword evidence="1" id="KW-0812">Transmembrane</keyword>
<evidence type="ECO:0000313" key="3">
    <source>
        <dbReference type="EMBL" id="CAL4795761.1"/>
    </source>
</evidence>
<organism evidence="2">
    <name type="scientific">Cladocopium goreaui</name>
    <dbReference type="NCBI Taxonomy" id="2562237"/>
    <lineage>
        <taxon>Eukaryota</taxon>
        <taxon>Sar</taxon>
        <taxon>Alveolata</taxon>
        <taxon>Dinophyceae</taxon>
        <taxon>Suessiales</taxon>
        <taxon>Symbiodiniaceae</taxon>
        <taxon>Cladocopium</taxon>
    </lineage>
</organism>
<evidence type="ECO:0000313" key="2">
    <source>
        <dbReference type="EMBL" id="CAI4008449.1"/>
    </source>
</evidence>
<feature type="transmembrane region" description="Helical" evidence="1">
    <location>
        <begin position="44"/>
        <end position="67"/>
    </location>
</feature>
<dbReference type="EMBL" id="CAMXCT020004286">
    <property type="protein sequence ID" value="CAL1161824.1"/>
    <property type="molecule type" value="Genomic_DNA"/>
</dbReference>
<comment type="caution">
    <text evidence="2">The sequence shown here is derived from an EMBL/GenBank/DDBJ whole genome shotgun (WGS) entry which is preliminary data.</text>
</comment>
<dbReference type="Proteomes" id="UP001152797">
    <property type="component" value="Unassembled WGS sequence"/>
</dbReference>
<dbReference type="EMBL" id="CAMXCT030004286">
    <property type="protein sequence ID" value="CAL4795761.1"/>
    <property type="molecule type" value="Genomic_DNA"/>
</dbReference>
<dbReference type="EMBL" id="CAMXCT010004286">
    <property type="protein sequence ID" value="CAI4008449.1"/>
    <property type="molecule type" value="Genomic_DNA"/>
</dbReference>
<feature type="transmembrane region" description="Helical" evidence="1">
    <location>
        <begin position="151"/>
        <end position="174"/>
    </location>
</feature>
<dbReference type="AlphaFoldDB" id="A0A9P1DGA5"/>
<protein>
    <submittedName>
        <fullName evidence="2">Uncharacterized protein</fullName>
    </submittedName>
</protein>
<dbReference type="OrthoDB" id="415431at2759"/>
<sequence>MKRKYTKDRVHKGQDRCVQEVELQCPAHTKKPGQRWKAWSCKDALWTLLLWLLLVVARDALSAWAVASDGEASFEDWGTWRTQRVQVPHVVTVQVMGVLVVASFWQVRTSHAMLLILNWWSANLLTGQVSCMEAKREWRGVSGLFRKTSRTFEHCFAALASLIVMLALCALYDLRQGLRVRNRTDPHKRL</sequence>
<evidence type="ECO:0000256" key="1">
    <source>
        <dbReference type="SAM" id="Phobius"/>
    </source>
</evidence>
<proteinExistence type="predicted"/>
<name>A0A9P1DGA5_9DINO</name>
<gene>
    <name evidence="2" type="ORF">C1SCF055_LOCUS33892</name>
</gene>